<proteinExistence type="predicted"/>
<evidence type="ECO:0000313" key="4">
    <source>
        <dbReference type="EMBL" id="KAK6502540.1"/>
    </source>
</evidence>
<gene>
    <name evidence="4" type="primary">RIM1</name>
    <name evidence="4" type="ORF">TWF506_003120</name>
</gene>
<comment type="caution">
    <text evidence="4">The sequence shown here is derived from an EMBL/GenBank/DDBJ whole genome shotgun (WGS) entry which is preliminary data.</text>
</comment>
<dbReference type="EMBL" id="JAVHJM010000011">
    <property type="protein sequence ID" value="KAK6502540.1"/>
    <property type="molecule type" value="Genomic_DNA"/>
</dbReference>
<dbReference type="PANTHER" id="PTHR10302">
    <property type="entry name" value="SINGLE-STRANDED DNA-BINDING PROTEIN"/>
    <property type="match status" value="1"/>
</dbReference>
<dbReference type="InterPro" id="IPR011344">
    <property type="entry name" value="ssDNA-bd"/>
</dbReference>
<keyword evidence="1 2" id="KW-0238">DNA-binding</keyword>
<protein>
    <submittedName>
        <fullName evidence="4">SsDNA-binding protein, mitochondrial</fullName>
    </submittedName>
</protein>
<sequence>MSLLRTLNRLPRHPASTLRQFSTTPSRLDISRVQIIGRIGTEPEISETSTGSSVTKYAVASTLGYGDKRATQWHKVIAFGYPTPERLTKGSRIFLEGDLQFNVYEGEDGKKHTSVTVKQRSVSVLERPQGAGEGEGAQSA</sequence>
<feature type="compositionally biased region" description="Gly residues" evidence="3">
    <location>
        <begin position="131"/>
        <end position="140"/>
    </location>
</feature>
<name>A0AAN8N8G0_9PEZI</name>
<dbReference type="Gene3D" id="2.40.50.140">
    <property type="entry name" value="Nucleic acid-binding proteins"/>
    <property type="match status" value="1"/>
</dbReference>
<dbReference type="NCBIfam" id="TIGR00621">
    <property type="entry name" value="ssb"/>
    <property type="match status" value="1"/>
</dbReference>
<dbReference type="SUPFAM" id="SSF50249">
    <property type="entry name" value="Nucleic acid-binding proteins"/>
    <property type="match status" value="1"/>
</dbReference>
<dbReference type="InterPro" id="IPR012340">
    <property type="entry name" value="NA-bd_OB-fold"/>
</dbReference>
<evidence type="ECO:0000313" key="5">
    <source>
        <dbReference type="Proteomes" id="UP001307849"/>
    </source>
</evidence>
<dbReference type="Pfam" id="PF00436">
    <property type="entry name" value="SSB"/>
    <property type="match status" value="1"/>
</dbReference>
<organism evidence="4 5">
    <name type="scientific">Arthrobotrys conoides</name>
    <dbReference type="NCBI Taxonomy" id="74498"/>
    <lineage>
        <taxon>Eukaryota</taxon>
        <taxon>Fungi</taxon>
        <taxon>Dikarya</taxon>
        <taxon>Ascomycota</taxon>
        <taxon>Pezizomycotina</taxon>
        <taxon>Orbiliomycetes</taxon>
        <taxon>Orbiliales</taxon>
        <taxon>Orbiliaceae</taxon>
        <taxon>Arthrobotrys</taxon>
    </lineage>
</organism>
<reference evidence="4 5" key="1">
    <citation type="submission" date="2019-10" db="EMBL/GenBank/DDBJ databases">
        <authorList>
            <person name="Palmer J.M."/>
        </authorList>
    </citation>
    <scope>NUCLEOTIDE SEQUENCE [LARGE SCALE GENOMIC DNA]</scope>
    <source>
        <strain evidence="4 5">TWF506</strain>
    </source>
</reference>
<evidence type="ECO:0000256" key="3">
    <source>
        <dbReference type="SAM" id="MobiDB-lite"/>
    </source>
</evidence>
<feature type="region of interest" description="Disordered" evidence="3">
    <location>
        <begin position="109"/>
        <end position="140"/>
    </location>
</feature>
<dbReference type="GO" id="GO:0042645">
    <property type="term" value="C:mitochondrial nucleoid"/>
    <property type="evidence" value="ECO:0007669"/>
    <property type="project" value="TreeGrafter"/>
</dbReference>
<dbReference type="PROSITE" id="PS50935">
    <property type="entry name" value="SSB"/>
    <property type="match status" value="1"/>
</dbReference>
<dbReference type="CDD" id="cd04496">
    <property type="entry name" value="SSB_OBF"/>
    <property type="match status" value="1"/>
</dbReference>
<evidence type="ECO:0000256" key="1">
    <source>
        <dbReference type="ARBA" id="ARBA00023125"/>
    </source>
</evidence>
<dbReference type="PANTHER" id="PTHR10302:SF0">
    <property type="entry name" value="SINGLE-STRANDED DNA-BINDING PROTEIN, MITOCHONDRIAL"/>
    <property type="match status" value="1"/>
</dbReference>
<dbReference type="AlphaFoldDB" id="A0AAN8N8G0"/>
<accession>A0AAN8N8G0</accession>
<dbReference type="GO" id="GO:0006264">
    <property type="term" value="P:mitochondrial DNA replication"/>
    <property type="evidence" value="ECO:0007669"/>
    <property type="project" value="TreeGrafter"/>
</dbReference>
<keyword evidence="5" id="KW-1185">Reference proteome</keyword>
<evidence type="ECO:0000256" key="2">
    <source>
        <dbReference type="PROSITE-ProRule" id="PRU00252"/>
    </source>
</evidence>
<dbReference type="Proteomes" id="UP001307849">
    <property type="component" value="Unassembled WGS sequence"/>
</dbReference>
<dbReference type="GO" id="GO:0003697">
    <property type="term" value="F:single-stranded DNA binding"/>
    <property type="evidence" value="ECO:0007669"/>
    <property type="project" value="InterPro"/>
</dbReference>
<dbReference type="InterPro" id="IPR000424">
    <property type="entry name" value="Primosome_PriB/ssb"/>
</dbReference>